<dbReference type="InterPro" id="IPR025662">
    <property type="entry name" value="Sigma_54_int_dom_ATP-bd_1"/>
</dbReference>
<dbReference type="AlphaFoldDB" id="A0A1M7YDI1"/>
<dbReference type="SMART" id="SM00382">
    <property type="entry name" value="AAA"/>
    <property type="match status" value="1"/>
</dbReference>
<protein>
    <submittedName>
        <fullName evidence="8">DNA-binding transcriptional response regulator, NtrC family, contains REC, AAA-type ATPase, and a Fis-type DNA-binding domains</fullName>
    </submittedName>
</protein>
<keyword evidence="8" id="KW-0238">DNA-binding</keyword>
<dbReference type="OrthoDB" id="9763792at2"/>
<name>A0A1M7YDI1_9BACT</name>
<dbReference type="Pfam" id="PF02954">
    <property type="entry name" value="HTH_8"/>
    <property type="match status" value="1"/>
</dbReference>
<dbReference type="SUPFAM" id="SSF52540">
    <property type="entry name" value="P-loop containing nucleoside triphosphate hydrolases"/>
    <property type="match status" value="1"/>
</dbReference>
<sequence length="495" mass="55243">MASTPSIIIAAPQTPDSQVLANHIRDKFNAAIRMTAVSAELRGYLDVDCPDILIVDISAKLPEQGIEMVRELRRSHPAIIILPLIPASRRELVKQLLSLDVFLYLYTPIEPAETTIAITRALEHLKSQPKNSTSPQPREDVNFHGMIGSCRTMLRLFDLITRVAEDDDSTVLIRGESGTGKEMVAKAIHAQSSRSGKNFVPVNCAAIPDDLLESELFGYTKGAFTGASSNKIGRIQYADGGTLFLDEIGDMKPTLQAKLLRVLQEKEFEPVGGLKPIPVDTRVLAATHCDLEQLVSEGRFREDLYYRLSVVPLNIPALKDRREDIPLLIDSFVHGITGKRNREPFTFSEAALLALMNFEWRGNVRELENLVQHMSILFGGRQVEFDDLPDKFHHLRELVASIMAEPSTDLAPTGKPAESSEENLAQATNSIENIPWHEGQVDFRELINSFETELIVHAMKLTDGNKKEAARLLNLKRTTLLEKIKKKSLNSLWGE</sequence>
<reference evidence="8 9" key="1">
    <citation type="submission" date="2016-12" db="EMBL/GenBank/DDBJ databases">
        <authorList>
            <person name="Song W.-J."/>
            <person name="Kurnit D.M."/>
        </authorList>
    </citation>
    <scope>NUCLEOTIDE SEQUENCE [LARGE SCALE GENOMIC DNA]</scope>
    <source>
        <strain evidence="8 9">DSM 18488</strain>
    </source>
</reference>
<dbReference type="InterPro" id="IPR003593">
    <property type="entry name" value="AAA+_ATPase"/>
</dbReference>
<dbReference type="InterPro" id="IPR002078">
    <property type="entry name" value="Sigma_54_int"/>
</dbReference>
<dbReference type="STRING" id="1121416.SAMN02745220_03595"/>
<proteinExistence type="predicted"/>
<evidence type="ECO:0000256" key="3">
    <source>
        <dbReference type="ARBA" id="ARBA00023015"/>
    </source>
</evidence>
<dbReference type="InterPro" id="IPR001789">
    <property type="entry name" value="Sig_transdc_resp-reg_receiver"/>
</dbReference>
<dbReference type="Pfam" id="PF25601">
    <property type="entry name" value="AAA_lid_14"/>
    <property type="match status" value="1"/>
</dbReference>
<dbReference type="FunFam" id="3.40.50.300:FF:000006">
    <property type="entry name" value="DNA-binding transcriptional regulator NtrC"/>
    <property type="match status" value="1"/>
</dbReference>
<gene>
    <name evidence="8" type="ORF">SAMN02745220_03595</name>
</gene>
<dbReference type="SUPFAM" id="SSF52172">
    <property type="entry name" value="CheY-like"/>
    <property type="match status" value="1"/>
</dbReference>
<keyword evidence="3" id="KW-0805">Transcription regulation</keyword>
<accession>A0A1M7YDI1</accession>
<dbReference type="PROSITE" id="PS00676">
    <property type="entry name" value="SIGMA54_INTERACT_2"/>
    <property type="match status" value="1"/>
</dbReference>
<dbReference type="InterPro" id="IPR009057">
    <property type="entry name" value="Homeodomain-like_sf"/>
</dbReference>
<dbReference type="PANTHER" id="PTHR32071">
    <property type="entry name" value="TRANSCRIPTIONAL REGULATORY PROTEIN"/>
    <property type="match status" value="1"/>
</dbReference>
<dbReference type="GO" id="GO:0006355">
    <property type="term" value="P:regulation of DNA-templated transcription"/>
    <property type="evidence" value="ECO:0007669"/>
    <property type="project" value="InterPro"/>
</dbReference>
<feature type="domain" description="Sigma-54 factor interaction" evidence="6">
    <location>
        <begin position="146"/>
        <end position="376"/>
    </location>
</feature>
<evidence type="ECO:0000256" key="5">
    <source>
        <dbReference type="PROSITE-ProRule" id="PRU00169"/>
    </source>
</evidence>
<dbReference type="SUPFAM" id="SSF46689">
    <property type="entry name" value="Homeodomain-like"/>
    <property type="match status" value="1"/>
</dbReference>
<keyword evidence="5" id="KW-0597">Phosphoprotein</keyword>
<evidence type="ECO:0000256" key="2">
    <source>
        <dbReference type="ARBA" id="ARBA00022840"/>
    </source>
</evidence>
<dbReference type="GO" id="GO:0000160">
    <property type="term" value="P:phosphorelay signal transduction system"/>
    <property type="evidence" value="ECO:0007669"/>
    <property type="project" value="InterPro"/>
</dbReference>
<dbReference type="InterPro" id="IPR011006">
    <property type="entry name" value="CheY-like_superfamily"/>
</dbReference>
<dbReference type="PROSITE" id="PS50045">
    <property type="entry name" value="SIGMA54_INTERACT_4"/>
    <property type="match status" value="1"/>
</dbReference>
<evidence type="ECO:0000313" key="9">
    <source>
        <dbReference type="Proteomes" id="UP000184603"/>
    </source>
</evidence>
<dbReference type="InterPro" id="IPR058031">
    <property type="entry name" value="AAA_lid_NorR"/>
</dbReference>
<dbReference type="PRINTS" id="PR01590">
    <property type="entry name" value="HTHFIS"/>
</dbReference>
<dbReference type="PROSITE" id="PS50110">
    <property type="entry name" value="RESPONSE_REGULATORY"/>
    <property type="match status" value="1"/>
</dbReference>
<evidence type="ECO:0000259" key="6">
    <source>
        <dbReference type="PROSITE" id="PS50045"/>
    </source>
</evidence>
<feature type="modified residue" description="4-aspartylphosphate" evidence="5">
    <location>
        <position position="56"/>
    </location>
</feature>
<dbReference type="Gene3D" id="1.10.10.60">
    <property type="entry name" value="Homeodomain-like"/>
    <property type="match status" value="1"/>
</dbReference>
<dbReference type="GO" id="GO:0005524">
    <property type="term" value="F:ATP binding"/>
    <property type="evidence" value="ECO:0007669"/>
    <property type="project" value="UniProtKB-KW"/>
</dbReference>
<keyword evidence="4" id="KW-0804">Transcription</keyword>
<dbReference type="GO" id="GO:0043565">
    <property type="term" value="F:sequence-specific DNA binding"/>
    <property type="evidence" value="ECO:0007669"/>
    <property type="project" value="InterPro"/>
</dbReference>
<dbReference type="InterPro" id="IPR027417">
    <property type="entry name" value="P-loop_NTPase"/>
</dbReference>
<dbReference type="CDD" id="cd00009">
    <property type="entry name" value="AAA"/>
    <property type="match status" value="1"/>
</dbReference>
<evidence type="ECO:0000256" key="1">
    <source>
        <dbReference type="ARBA" id="ARBA00022741"/>
    </source>
</evidence>
<dbReference type="Proteomes" id="UP000184603">
    <property type="component" value="Unassembled WGS sequence"/>
</dbReference>
<dbReference type="PROSITE" id="PS00675">
    <property type="entry name" value="SIGMA54_INTERACT_1"/>
    <property type="match status" value="1"/>
</dbReference>
<dbReference type="EMBL" id="FRFE01000020">
    <property type="protein sequence ID" value="SHO50694.1"/>
    <property type="molecule type" value="Genomic_DNA"/>
</dbReference>
<dbReference type="Pfam" id="PF00158">
    <property type="entry name" value="Sigma54_activat"/>
    <property type="match status" value="1"/>
</dbReference>
<dbReference type="Gene3D" id="3.40.50.2300">
    <property type="match status" value="1"/>
</dbReference>
<evidence type="ECO:0000313" key="8">
    <source>
        <dbReference type="EMBL" id="SHO50694.1"/>
    </source>
</evidence>
<evidence type="ECO:0000259" key="7">
    <source>
        <dbReference type="PROSITE" id="PS50110"/>
    </source>
</evidence>
<keyword evidence="1" id="KW-0547">Nucleotide-binding</keyword>
<dbReference type="InterPro" id="IPR002197">
    <property type="entry name" value="HTH_Fis"/>
</dbReference>
<dbReference type="Gene3D" id="1.10.8.60">
    <property type="match status" value="1"/>
</dbReference>
<keyword evidence="9" id="KW-1185">Reference proteome</keyword>
<keyword evidence="2" id="KW-0067">ATP-binding</keyword>
<feature type="domain" description="Response regulatory" evidence="7">
    <location>
        <begin position="6"/>
        <end position="122"/>
    </location>
</feature>
<dbReference type="PANTHER" id="PTHR32071:SF122">
    <property type="entry name" value="SIGMA FACTOR"/>
    <property type="match status" value="1"/>
</dbReference>
<dbReference type="RefSeq" id="WP_073615050.1">
    <property type="nucleotide sequence ID" value="NZ_FRFE01000020.1"/>
</dbReference>
<dbReference type="Gene3D" id="3.40.50.300">
    <property type="entry name" value="P-loop containing nucleotide triphosphate hydrolases"/>
    <property type="match status" value="1"/>
</dbReference>
<evidence type="ECO:0000256" key="4">
    <source>
        <dbReference type="ARBA" id="ARBA00023163"/>
    </source>
</evidence>
<dbReference type="InterPro" id="IPR025943">
    <property type="entry name" value="Sigma_54_int_dom_ATP-bd_2"/>
</dbReference>
<organism evidence="8 9">
    <name type="scientific">Desulfopila aestuarii DSM 18488</name>
    <dbReference type="NCBI Taxonomy" id="1121416"/>
    <lineage>
        <taxon>Bacteria</taxon>
        <taxon>Pseudomonadati</taxon>
        <taxon>Thermodesulfobacteriota</taxon>
        <taxon>Desulfobulbia</taxon>
        <taxon>Desulfobulbales</taxon>
        <taxon>Desulfocapsaceae</taxon>
        <taxon>Desulfopila</taxon>
    </lineage>
</organism>